<proteinExistence type="predicted"/>
<evidence type="ECO:0000313" key="1">
    <source>
        <dbReference type="EMBL" id="KAG7091769.1"/>
    </source>
</evidence>
<dbReference type="KEGG" id="more:E1B28_008171"/>
<gene>
    <name evidence="1" type="ORF">E1B28_008171</name>
</gene>
<dbReference type="GeneID" id="66077247"/>
<organism evidence="1 2">
    <name type="scientific">Marasmius oreades</name>
    <name type="common">fairy-ring Marasmius</name>
    <dbReference type="NCBI Taxonomy" id="181124"/>
    <lineage>
        <taxon>Eukaryota</taxon>
        <taxon>Fungi</taxon>
        <taxon>Dikarya</taxon>
        <taxon>Basidiomycota</taxon>
        <taxon>Agaricomycotina</taxon>
        <taxon>Agaricomycetes</taxon>
        <taxon>Agaricomycetidae</taxon>
        <taxon>Agaricales</taxon>
        <taxon>Marasmiineae</taxon>
        <taxon>Marasmiaceae</taxon>
        <taxon>Marasmius</taxon>
    </lineage>
</organism>
<dbReference type="AlphaFoldDB" id="A0A9P7RXZ3"/>
<sequence length="226" mass="24934">MAGGAGEPLPSYPLPPPLLGFLELSSSFESCPPSSYFPFLSCNATWLYSYNSNSEYMPVRLSGSAGPSLDACTIVMCDLRLTYDYTPRLRYKLRKEIQLSAEDGFQKPLFIAQKKPKNCVLVSRARARAQMGRMWTRGSESGDGGGGEEIWEVGEENLEGEFRGGRSDRLFFSRIGFILRVTSTGLSTHDIPMNSILNCGLHTLPYTSQSPPSVHHIASMGVVVFF</sequence>
<protein>
    <submittedName>
        <fullName evidence="1">Uncharacterized protein</fullName>
    </submittedName>
</protein>
<dbReference type="EMBL" id="CM032185">
    <property type="protein sequence ID" value="KAG7091769.1"/>
    <property type="molecule type" value="Genomic_DNA"/>
</dbReference>
<reference evidence="1" key="1">
    <citation type="journal article" date="2021" name="Genome Biol. Evol.">
        <title>The assembled and annotated genome of the fairy-ring fungus Marasmius oreades.</title>
        <authorList>
            <person name="Hiltunen M."/>
            <person name="Ament-Velasquez S.L."/>
            <person name="Johannesson H."/>
        </authorList>
    </citation>
    <scope>NUCLEOTIDE SEQUENCE</scope>
    <source>
        <strain evidence="1">03SP1</strain>
    </source>
</reference>
<name>A0A9P7RXZ3_9AGAR</name>
<evidence type="ECO:0000313" key="2">
    <source>
        <dbReference type="Proteomes" id="UP001049176"/>
    </source>
</evidence>
<dbReference type="RefSeq" id="XP_043008239.1">
    <property type="nucleotide sequence ID" value="XM_043152956.1"/>
</dbReference>
<keyword evidence="2" id="KW-1185">Reference proteome</keyword>
<accession>A0A9P7RXZ3</accession>
<comment type="caution">
    <text evidence="1">The sequence shown here is derived from an EMBL/GenBank/DDBJ whole genome shotgun (WGS) entry which is preliminary data.</text>
</comment>
<dbReference type="Proteomes" id="UP001049176">
    <property type="component" value="Chromosome 5"/>
</dbReference>